<feature type="domain" description="Translocation and assembly module TamB C-terminal" evidence="6">
    <location>
        <begin position="1147"/>
        <end position="1417"/>
    </location>
</feature>
<keyword evidence="2 5" id="KW-0812">Transmembrane</keyword>
<feature type="transmembrane region" description="Helical" evidence="5">
    <location>
        <begin position="12"/>
        <end position="30"/>
    </location>
</feature>
<keyword evidence="3 5" id="KW-1133">Transmembrane helix</keyword>
<evidence type="ECO:0000256" key="5">
    <source>
        <dbReference type="SAM" id="Phobius"/>
    </source>
</evidence>
<protein>
    <recommendedName>
        <fullName evidence="6">Translocation and assembly module TamB C-terminal domain-containing protein</fullName>
    </recommendedName>
</protein>
<dbReference type="Proteomes" id="UP000011705">
    <property type="component" value="Chromosome"/>
</dbReference>
<reference evidence="7" key="1">
    <citation type="submission" date="2012-01" db="EMBL/GenBank/DDBJ databases">
        <title>The Genome Sequence of Treponema denticola H-22.</title>
        <authorList>
            <consortium name="The Broad Institute Genome Sequencing Platform"/>
            <person name="Earl A."/>
            <person name="Ward D."/>
            <person name="Feldgarden M."/>
            <person name="Gevers D."/>
            <person name="Blanton J.M."/>
            <person name="Fenno C.J."/>
            <person name="Baranova O.V."/>
            <person name="Mathney J."/>
            <person name="Dewhirst F.E."/>
            <person name="Izard J."/>
            <person name="Young S.K."/>
            <person name="Zeng Q."/>
            <person name="Gargeya S."/>
            <person name="Fitzgerald M."/>
            <person name="Haas B."/>
            <person name="Abouelleil A."/>
            <person name="Alvarado L."/>
            <person name="Arachchi H.M."/>
            <person name="Berlin A."/>
            <person name="Chapman S.B."/>
            <person name="Gearin G."/>
            <person name="Goldberg J."/>
            <person name="Griggs A."/>
            <person name="Gujja S."/>
            <person name="Hansen M."/>
            <person name="Heiman D."/>
            <person name="Howarth C."/>
            <person name="Larimer J."/>
            <person name="Lui A."/>
            <person name="MacDonald P.J.P."/>
            <person name="McCowen C."/>
            <person name="Montmayeur A."/>
            <person name="Murphy C."/>
            <person name="Neiman D."/>
            <person name="Pearson M."/>
            <person name="Priest M."/>
            <person name="Roberts A."/>
            <person name="Saif S."/>
            <person name="Shea T."/>
            <person name="Sisk P."/>
            <person name="Stolte C."/>
            <person name="Sykes S."/>
            <person name="Wortman J."/>
            <person name="Nusbaum C."/>
            <person name="Birren B."/>
        </authorList>
    </citation>
    <scope>NUCLEOTIDE SEQUENCE [LARGE SCALE GENOMIC DNA]</scope>
    <source>
        <strain evidence="7">H-22</strain>
    </source>
</reference>
<sequence>MENIKKRRIIEIIVFLAIVVSSLIVFYPAAKALEKQLVYVRDKLIKTVEDEFEIKITYESISPSFFDRIKIRDVTIYNAATNEKIAHFSLLYIDYRLISLIKKDFTSVIASLGVYDGIIDFNIEKNKNILKKLNIEENAVDKTVKDQKKDESTESSLDISTIIEAGSQKIKNTKPIKLELKNIALNYSNKNSNIDFYTSSGKLTLDSGKIDVYINSSLRYSNFMQTNFPDLSTLININGSFYPGNMSASSILNFSDIKIGNIYIDKFSLFASYLDKIASITTMQDIQPIDVKGSWNLAENAGSINLECNDLKPLSVVSSSERTDILKELKDAAFTGQFNLTFARPEKLLWDTAFSIKLPKFQIAGNKIEKSILSFKADGTDDLINLKNLKLTNSDINLSAQGSYKIKEILPNFYLNVSKFKLPSGENMAMNLNVSSNKNKIFLKIPRVDIGKASLENIQGLFEKKTGKTDIYLSGKDPSGGFSIDGTWTHPSKNGSSGKNKGYLELHGTIDSISIENIYNGAVSFTELTVPMQKLLETSISPVQMTSEFYISSDFEHFSYNIIQAVLASKSKNGFYSLFSLQGNESSLNISDIDVLFNNMNLRGNINSAFEKDSMIFDSLLTLNDISYKVSGLLTDEMISIYGDYDLNVNILKNVEKKLKGTIQVKELPVPFIDSLFSADTSFEYDNNKDWELTCNYAKLEYLGTDITKTDEGLEFYAEGYAKPTEVFFHNVKAGIKNKQLEGTAAINLIPSSDKNISQYATNLSLLDKNKTESFIFNSLFTLSDKIYFDGTCNIKDISLNRFFKKQKPENKIGAEFIFLGNKDSLSVKADLKNISFNLNGQNIEGKAAAFIDNDKMNLYESSFKWGIHKIDNIEAFINPSEQKGVLTFLYEAETKKQDNQENPDTKASFSFNFTSTADKKNTESQNIIENTIGLTSHFNIDMKISDWILAGQKGEGSIKASLVKEPSIIALYAGNNDEIYGFKTDDGLVSLHIDESLPFHLNIDGNLSQDNINLSVSNIGIDLAKVINLIPNNNIIKFSGGNVQGDLQISGTQKDPLFYGTLKGEEVFCTSPGYSPDTYGPVDIPIQFDGTLISVPYTILHGKIGSLWGEASSEFIGWIPYYTTVNCGVLENTQALIKTKNIAFHADGRAEGKIKLEINPELITLEGDAYFDKGYFSVPFADLQKQSERTSAGSIHPAFYMNLNLNLGKKSEFRYPSTELPFLRALAYTENEPFNLNLDTSTGKFEMSGSAKIRTGEIFYIKRNFYIKEGELKILNSPFQQIEPIISVRAEIKDKMADGQPLTINLTAKDQHLDLERFRPVITTSPPMAMSDSDTMNLMGQVALGDLKNGNILKETLRNTSDILTNIGIMKKVEQEVRDFLHVDVFSLRSLLIQNVILENLFRSSKDKPLTIGNYFDNTSVYIGKYFGSAIYADAMLHLSYYDPLSAKTDVVRKSVYENLLFQPEIGFEMNTPFFQLRWHIAPSNLDSLFVSDTGLTLSWKFSY</sequence>
<comment type="subcellular location">
    <subcellularLocation>
        <location evidence="1">Membrane</location>
        <topology evidence="1">Single-pass membrane protein</topology>
    </subcellularLocation>
</comment>
<dbReference type="PATRIC" id="fig|999432.5.peg.1319"/>
<proteinExistence type="predicted"/>
<keyword evidence="4 5" id="KW-0472">Membrane</keyword>
<dbReference type="RefSeq" id="WP_002684322.1">
    <property type="nucleotide sequence ID" value="NZ_CM001795.1"/>
</dbReference>
<evidence type="ECO:0000256" key="4">
    <source>
        <dbReference type="ARBA" id="ARBA00023136"/>
    </source>
</evidence>
<name>A0A0E2EI60_TREDN</name>
<organism evidence="7">
    <name type="scientific">Treponema denticola H-22</name>
    <dbReference type="NCBI Taxonomy" id="999432"/>
    <lineage>
        <taxon>Bacteria</taxon>
        <taxon>Pseudomonadati</taxon>
        <taxon>Spirochaetota</taxon>
        <taxon>Spirochaetia</taxon>
        <taxon>Spirochaetales</taxon>
        <taxon>Treponemataceae</taxon>
        <taxon>Treponema</taxon>
    </lineage>
</organism>
<evidence type="ECO:0000313" key="7">
    <source>
        <dbReference type="EMBL" id="EMB33889.1"/>
    </source>
</evidence>
<dbReference type="Pfam" id="PF04357">
    <property type="entry name" value="TamB"/>
    <property type="match status" value="1"/>
</dbReference>
<comment type="caution">
    <text evidence="7">The sequence shown here is derived from an EMBL/GenBank/DDBJ whole genome shotgun (WGS) entry which is preliminary data.</text>
</comment>
<dbReference type="EMBL" id="AGDV01000010">
    <property type="protein sequence ID" value="EMB33889.1"/>
    <property type="molecule type" value="Genomic_DNA"/>
</dbReference>
<evidence type="ECO:0000256" key="1">
    <source>
        <dbReference type="ARBA" id="ARBA00004167"/>
    </source>
</evidence>
<dbReference type="HOGENOM" id="CLU_004913_0_0_12"/>
<evidence type="ECO:0000256" key="2">
    <source>
        <dbReference type="ARBA" id="ARBA00022692"/>
    </source>
</evidence>
<accession>A0A0E2EI60</accession>
<evidence type="ECO:0000259" key="6">
    <source>
        <dbReference type="Pfam" id="PF04357"/>
    </source>
</evidence>
<evidence type="ECO:0000256" key="3">
    <source>
        <dbReference type="ARBA" id="ARBA00022989"/>
    </source>
</evidence>
<dbReference type="InterPro" id="IPR007452">
    <property type="entry name" value="TamB_C"/>
</dbReference>
<gene>
    <name evidence="7" type="ORF">HMPREF9726_01269</name>
</gene>